<evidence type="ECO:0000313" key="3">
    <source>
        <dbReference type="Proteomes" id="UP000314294"/>
    </source>
</evidence>
<evidence type="ECO:0000313" key="2">
    <source>
        <dbReference type="EMBL" id="TNN86112.1"/>
    </source>
</evidence>
<organism evidence="2 3">
    <name type="scientific">Liparis tanakae</name>
    <name type="common">Tanaka's snailfish</name>
    <dbReference type="NCBI Taxonomy" id="230148"/>
    <lineage>
        <taxon>Eukaryota</taxon>
        <taxon>Metazoa</taxon>
        <taxon>Chordata</taxon>
        <taxon>Craniata</taxon>
        <taxon>Vertebrata</taxon>
        <taxon>Euteleostomi</taxon>
        <taxon>Actinopterygii</taxon>
        <taxon>Neopterygii</taxon>
        <taxon>Teleostei</taxon>
        <taxon>Neoteleostei</taxon>
        <taxon>Acanthomorphata</taxon>
        <taxon>Eupercaria</taxon>
        <taxon>Perciformes</taxon>
        <taxon>Cottioidei</taxon>
        <taxon>Cottales</taxon>
        <taxon>Liparidae</taxon>
        <taxon>Liparis</taxon>
    </lineage>
</organism>
<dbReference type="AlphaFoldDB" id="A0A4Z2J9L2"/>
<accession>A0A4Z2J9L2</accession>
<feature type="compositionally biased region" description="Gly residues" evidence="1">
    <location>
        <begin position="245"/>
        <end position="255"/>
    </location>
</feature>
<gene>
    <name evidence="2" type="ORF">EYF80_003529</name>
</gene>
<evidence type="ECO:0000256" key="1">
    <source>
        <dbReference type="SAM" id="MobiDB-lite"/>
    </source>
</evidence>
<comment type="caution">
    <text evidence="2">The sequence shown here is derived from an EMBL/GenBank/DDBJ whole genome shotgun (WGS) entry which is preliminary data.</text>
</comment>
<feature type="region of interest" description="Disordered" evidence="1">
    <location>
        <begin position="231"/>
        <end position="317"/>
    </location>
</feature>
<feature type="compositionally biased region" description="Basic and acidic residues" evidence="1">
    <location>
        <begin position="274"/>
        <end position="287"/>
    </location>
</feature>
<proteinExistence type="predicted"/>
<keyword evidence="3" id="KW-1185">Reference proteome</keyword>
<reference evidence="2 3" key="1">
    <citation type="submission" date="2019-03" db="EMBL/GenBank/DDBJ databases">
        <title>First draft genome of Liparis tanakae, snailfish: a comprehensive survey of snailfish specific genes.</title>
        <authorList>
            <person name="Kim W."/>
            <person name="Song I."/>
            <person name="Jeong J.-H."/>
            <person name="Kim D."/>
            <person name="Kim S."/>
            <person name="Ryu S."/>
            <person name="Song J.Y."/>
            <person name="Lee S.K."/>
        </authorList>
    </citation>
    <scope>NUCLEOTIDE SEQUENCE [LARGE SCALE GENOMIC DNA]</scope>
    <source>
        <tissue evidence="2">Muscle</tissue>
    </source>
</reference>
<dbReference type="EMBL" id="SRLO01000017">
    <property type="protein sequence ID" value="TNN86112.1"/>
    <property type="molecule type" value="Genomic_DNA"/>
</dbReference>
<name>A0A4Z2J9L2_9TELE</name>
<dbReference type="Proteomes" id="UP000314294">
    <property type="component" value="Unassembled WGS sequence"/>
</dbReference>
<sequence>MFGPAVLIGQSVPSRSPSPANKTRKSRNVPTPAFTVIARLQEFGEECRKSILFSFLVSFFTLCGGRRLFRALTDVRVNNEDAARLSNGDAGCEGFNGYEYFSDSNMHKDSSNVLLFVLADCTNGPTTFVLGVFELLRDTTTALKPGHLNGGADETGDSQGRKEGVYCKGKRKILGQGAAFGPDSVFVSSLSWQLCPRRRARRNRVRPEAAEEEMSSWNRQRGLHSILALQRGEPPLRRVAESPGSPGGACRGGRGAAHQAAHQAVQREGGPRLNHVDPPDGDQEARGPARRLGVQREVTQEGVGAARPRGMWGGAGRTDVIHELQQNKGE</sequence>
<protein>
    <submittedName>
        <fullName evidence="2">Uncharacterized protein</fullName>
    </submittedName>
</protein>